<organism evidence="6 7">
    <name type="scientific">Novosphingobium aquae</name>
    <dbReference type="NCBI Taxonomy" id="3133435"/>
    <lineage>
        <taxon>Bacteria</taxon>
        <taxon>Pseudomonadati</taxon>
        <taxon>Pseudomonadota</taxon>
        <taxon>Alphaproteobacteria</taxon>
        <taxon>Sphingomonadales</taxon>
        <taxon>Sphingomonadaceae</taxon>
        <taxon>Novosphingobium</taxon>
    </lineage>
</organism>
<dbReference type="InterPro" id="IPR005001">
    <property type="entry name" value="Hfq"/>
</dbReference>
<dbReference type="Pfam" id="PF17209">
    <property type="entry name" value="Hfq"/>
    <property type="match status" value="2"/>
</dbReference>
<dbReference type="SUPFAM" id="SSF50182">
    <property type="entry name" value="Sm-like ribonucleoproteins"/>
    <property type="match status" value="2"/>
</dbReference>
<proteinExistence type="inferred from homology"/>
<dbReference type="RefSeq" id="WP_339964757.1">
    <property type="nucleotide sequence ID" value="NZ_JBBHJY010000001.1"/>
</dbReference>
<comment type="subunit">
    <text evidence="3">Homohexamer.</text>
</comment>
<keyword evidence="7" id="KW-1185">Reference proteome</keyword>
<comment type="similarity">
    <text evidence="3">Belongs to the Hfq family.</text>
</comment>
<evidence type="ECO:0000256" key="2">
    <source>
        <dbReference type="ARBA" id="ARBA00023016"/>
    </source>
</evidence>
<dbReference type="InterPro" id="IPR010920">
    <property type="entry name" value="LSM_dom_sf"/>
</dbReference>
<dbReference type="Proteomes" id="UP001379235">
    <property type="component" value="Unassembled WGS sequence"/>
</dbReference>
<feature type="domain" description="Sm" evidence="5">
    <location>
        <begin position="117"/>
        <end position="177"/>
    </location>
</feature>
<keyword evidence="2 3" id="KW-0346">Stress response</keyword>
<evidence type="ECO:0000256" key="1">
    <source>
        <dbReference type="ARBA" id="ARBA00022884"/>
    </source>
</evidence>
<dbReference type="HAMAP" id="MF_00436">
    <property type="entry name" value="Hfq"/>
    <property type="match status" value="1"/>
</dbReference>
<evidence type="ECO:0000313" key="7">
    <source>
        <dbReference type="Proteomes" id="UP001379235"/>
    </source>
</evidence>
<dbReference type="PANTHER" id="PTHR34772">
    <property type="entry name" value="RNA-BINDING PROTEIN HFQ"/>
    <property type="match status" value="1"/>
</dbReference>
<reference evidence="6 7" key="1">
    <citation type="submission" date="2024-03" db="EMBL/GenBank/DDBJ databases">
        <authorList>
            <person name="Jo J.-H."/>
        </authorList>
    </citation>
    <scope>NUCLEOTIDE SEQUENCE [LARGE SCALE GENOMIC DNA]</scope>
    <source>
        <strain evidence="6 7">AS3R-12</strain>
    </source>
</reference>
<feature type="region of interest" description="Disordered" evidence="4">
    <location>
        <begin position="1"/>
        <end position="31"/>
    </location>
</feature>
<dbReference type="PANTHER" id="PTHR34772:SF1">
    <property type="entry name" value="RNA-BINDING PROTEIN HFQ"/>
    <property type="match status" value="1"/>
</dbReference>
<evidence type="ECO:0000259" key="5">
    <source>
        <dbReference type="PROSITE" id="PS52002"/>
    </source>
</evidence>
<protein>
    <recommendedName>
        <fullName evidence="3">RNA-binding protein Hfq</fullName>
    </recommendedName>
</protein>
<sequence length="188" mass="20592">MPGPTKTLTARAKPASAAVESEAPVPLTGGKGSPNLQDQFLNLLRKNKTPVTMFLVKGVKLQGIVTWFDNFSILLRRDGASQLVYKHAISTIMPSQPVDARQFSSAEGNKRQRLLQDVFLASIRAAGVQVTMFLVNGVMLQGRVAAYDLFCMLLEREGYVQLAYKHAVSTIQPVTPVDLQGEEDEDDS</sequence>
<evidence type="ECO:0000256" key="4">
    <source>
        <dbReference type="SAM" id="MobiDB-lite"/>
    </source>
</evidence>
<evidence type="ECO:0000313" key="6">
    <source>
        <dbReference type="EMBL" id="MEJ6009020.1"/>
    </source>
</evidence>
<gene>
    <name evidence="3 6" type="primary">hfq</name>
    <name evidence="6" type="ORF">WG900_03695</name>
</gene>
<feature type="domain" description="Sm" evidence="5">
    <location>
        <begin position="38"/>
        <end position="98"/>
    </location>
</feature>
<dbReference type="NCBIfam" id="NF001602">
    <property type="entry name" value="PRK00395.1"/>
    <property type="match status" value="1"/>
</dbReference>
<dbReference type="InterPro" id="IPR047575">
    <property type="entry name" value="Sm"/>
</dbReference>
<name>A0ABU8S5E8_9SPHN</name>
<dbReference type="CDD" id="cd01716">
    <property type="entry name" value="Hfq"/>
    <property type="match status" value="2"/>
</dbReference>
<dbReference type="EMBL" id="JBBHJY010000001">
    <property type="protein sequence ID" value="MEJ6009020.1"/>
    <property type="molecule type" value="Genomic_DNA"/>
</dbReference>
<dbReference type="Gene3D" id="2.30.30.100">
    <property type="match status" value="2"/>
</dbReference>
<dbReference type="PROSITE" id="PS52002">
    <property type="entry name" value="SM"/>
    <property type="match status" value="2"/>
</dbReference>
<accession>A0ABU8S5E8</accession>
<comment type="function">
    <text evidence="3">RNA chaperone that binds small regulatory RNA (sRNAs) and mRNAs to facilitate mRNA translational regulation in response to envelope stress, environmental stress and changes in metabolite concentrations. Also binds with high specificity to tRNAs.</text>
</comment>
<dbReference type="NCBIfam" id="TIGR02383">
    <property type="entry name" value="Hfq"/>
    <property type="match status" value="2"/>
</dbReference>
<evidence type="ECO:0000256" key="3">
    <source>
        <dbReference type="HAMAP-Rule" id="MF_00436"/>
    </source>
</evidence>
<comment type="caution">
    <text evidence="6">The sequence shown here is derived from an EMBL/GenBank/DDBJ whole genome shotgun (WGS) entry which is preliminary data.</text>
</comment>
<keyword evidence="1 3" id="KW-0694">RNA-binding</keyword>
<dbReference type="NCBIfam" id="NF010691">
    <property type="entry name" value="PRK14091.1"/>
    <property type="match status" value="1"/>
</dbReference>